<proteinExistence type="predicted"/>
<name>A0A3T1D117_9BACL</name>
<keyword evidence="3" id="KW-1185">Reference proteome</keyword>
<dbReference type="RefSeq" id="WP_130605833.1">
    <property type="nucleotide sequence ID" value="NZ_AP019400.1"/>
</dbReference>
<gene>
    <name evidence="2" type="ORF">KCTCHS21_11850</name>
</gene>
<evidence type="ECO:0000313" key="2">
    <source>
        <dbReference type="EMBL" id="BBI31786.1"/>
    </source>
</evidence>
<reference evidence="2 3" key="1">
    <citation type="submission" date="2019-01" db="EMBL/GenBank/DDBJ databases">
        <title>Complete genome sequence of Cohnella hallensis HS21 isolated from Korean fir (Abies koreana) rhizospheric soil.</title>
        <authorList>
            <person name="Jiang L."/>
            <person name="Kang S.W."/>
            <person name="Kim S."/>
            <person name="Jung J."/>
            <person name="Kim C.Y."/>
            <person name="Kim D.H."/>
            <person name="Kim S.W."/>
            <person name="Lee J."/>
        </authorList>
    </citation>
    <scope>NUCLEOTIDE SEQUENCE [LARGE SCALE GENOMIC DNA]</scope>
    <source>
        <strain evidence="2 3">HS21</strain>
    </source>
</reference>
<accession>A0A3T1D117</accession>
<dbReference type="InterPro" id="IPR016181">
    <property type="entry name" value="Acyl_CoA_acyltransferase"/>
</dbReference>
<dbReference type="SUPFAM" id="SSF55729">
    <property type="entry name" value="Acyl-CoA N-acyltransferases (Nat)"/>
    <property type="match status" value="1"/>
</dbReference>
<dbReference type="Gene3D" id="3.40.630.30">
    <property type="match status" value="1"/>
</dbReference>
<dbReference type="Pfam" id="PF13480">
    <property type="entry name" value="Acetyltransf_6"/>
    <property type="match status" value="1"/>
</dbReference>
<dbReference type="EMBL" id="AP019400">
    <property type="protein sequence ID" value="BBI31786.1"/>
    <property type="molecule type" value="Genomic_DNA"/>
</dbReference>
<dbReference type="OrthoDB" id="116151at2"/>
<organism evidence="2 3">
    <name type="scientific">Cohnella abietis</name>
    <dbReference type="NCBI Taxonomy" id="2507935"/>
    <lineage>
        <taxon>Bacteria</taxon>
        <taxon>Bacillati</taxon>
        <taxon>Bacillota</taxon>
        <taxon>Bacilli</taxon>
        <taxon>Bacillales</taxon>
        <taxon>Paenibacillaceae</taxon>
        <taxon>Cohnella</taxon>
    </lineage>
</organism>
<dbReference type="AlphaFoldDB" id="A0A3T1D117"/>
<feature type="domain" description="BioF2-like acetyltransferase" evidence="1">
    <location>
        <begin position="159"/>
        <end position="278"/>
    </location>
</feature>
<evidence type="ECO:0000313" key="3">
    <source>
        <dbReference type="Proteomes" id="UP000289856"/>
    </source>
</evidence>
<dbReference type="Proteomes" id="UP000289856">
    <property type="component" value="Chromosome"/>
</dbReference>
<protein>
    <recommendedName>
        <fullName evidence="1">BioF2-like acetyltransferase domain-containing protein</fullName>
    </recommendedName>
</protein>
<evidence type="ECO:0000259" key="1">
    <source>
        <dbReference type="Pfam" id="PF13480"/>
    </source>
</evidence>
<dbReference type="KEGG" id="cohn:KCTCHS21_11850"/>
<dbReference type="InterPro" id="IPR038740">
    <property type="entry name" value="BioF2-like_GNAT_dom"/>
</dbReference>
<sequence>MSDAKSKYRELCRNNPDLPLFDQDWWLDIVCGGSDNWDVCIVEKGNEIVASLPYYKVRKYGFKLIEMPQLTLTMGIWVRYPKNQKYATRLAHEREIYLELIEQLPPLDYSYHQFNRKITNWSTFYWRGFRQTTRYTYVLEDIHNLPAVFQSFTDTTQDEIRKANEQFNIIESDDVEQFYEIHKKNFDPKTFPIPYSFDVLKSVDEALRERNSRKIWLAVDDKGRIHSAVYIVWDAGCAYNLLGGANPDLERSGAHSLLMWHAIQEMSPIATQFDFYGGMHETIEGFFRAFGAVQKPYFQVSKINGRLFKFAYYLKQAIR</sequence>